<accession>A0A183C4L2</accession>
<evidence type="ECO:0000256" key="1">
    <source>
        <dbReference type="SAM" id="MobiDB-lite"/>
    </source>
</evidence>
<reference evidence="4" key="3">
    <citation type="submission" date="2016-06" db="UniProtKB">
        <authorList>
            <consortium name="WormBaseParasite"/>
        </authorList>
    </citation>
    <scope>IDENTIFICATION</scope>
</reference>
<reference evidence="3" key="2">
    <citation type="submission" date="2014-05" db="EMBL/GenBank/DDBJ databases">
        <title>The genome and life-stage specific transcriptomes of Globodera pallida elucidate key aspects of plant parasitism by a cyst nematode.</title>
        <authorList>
            <person name="Cotton J.A."/>
            <person name="Lilley C.J."/>
            <person name="Jones L.M."/>
            <person name="Kikuchi T."/>
            <person name="Reid A.J."/>
            <person name="Thorpe P."/>
            <person name="Tsai I.J."/>
            <person name="Beasley H."/>
            <person name="Blok V."/>
            <person name="Cock P.J.A."/>
            <person name="Van den Akker S.E."/>
            <person name="Holroyd N."/>
            <person name="Hunt M."/>
            <person name="Mantelin S."/>
            <person name="Naghra H."/>
            <person name="Pain A."/>
            <person name="Palomares-Rius J.E."/>
            <person name="Zarowiecki M."/>
            <person name="Berriman M."/>
            <person name="Jones J.T."/>
            <person name="Urwin P.E."/>
        </authorList>
    </citation>
    <scope>NUCLEOTIDE SEQUENCE [LARGE SCALE GENOMIC DNA]</scope>
    <source>
        <strain evidence="3">Lindley</strain>
    </source>
</reference>
<feature type="chain" id="PRO_5008147047" evidence="2">
    <location>
        <begin position="23"/>
        <end position="222"/>
    </location>
</feature>
<feature type="region of interest" description="Disordered" evidence="1">
    <location>
        <begin position="159"/>
        <end position="222"/>
    </location>
</feature>
<keyword evidence="2" id="KW-0732">Signal</keyword>
<feature type="signal peptide" evidence="2">
    <location>
        <begin position="1"/>
        <end position="22"/>
    </location>
</feature>
<feature type="region of interest" description="Disordered" evidence="1">
    <location>
        <begin position="32"/>
        <end position="97"/>
    </location>
</feature>
<protein>
    <submittedName>
        <fullName evidence="4">Secreted protein</fullName>
    </submittedName>
</protein>
<dbReference type="AlphaFoldDB" id="A0A183C4L2"/>
<organism evidence="3 4">
    <name type="scientific">Globodera pallida</name>
    <name type="common">Potato cyst nematode worm</name>
    <name type="synonym">Heterodera pallida</name>
    <dbReference type="NCBI Taxonomy" id="36090"/>
    <lineage>
        <taxon>Eukaryota</taxon>
        <taxon>Metazoa</taxon>
        <taxon>Ecdysozoa</taxon>
        <taxon>Nematoda</taxon>
        <taxon>Chromadorea</taxon>
        <taxon>Rhabditida</taxon>
        <taxon>Tylenchina</taxon>
        <taxon>Tylenchomorpha</taxon>
        <taxon>Tylenchoidea</taxon>
        <taxon>Heteroderidae</taxon>
        <taxon>Heteroderinae</taxon>
        <taxon>Globodera</taxon>
    </lineage>
</organism>
<feature type="compositionally biased region" description="Low complexity" evidence="1">
    <location>
        <begin position="45"/>
        <end position="76"/>
    </location>
</feature>
<evidence type="ECO:0000313" key="4">
    <source>
        <dbReference type="WBParaSite" id="GPLIN_000780600"/>
    </source>
</evidence>
<sequence>MEFSKVFVFISFLALFAGGVIAQGDAAAAAGETAVQTQEPTQELVPETEPAAPVAASQVEESAAAAAPEATTQTPTVTNKATTTDTENEAKKTDNGSGFGKWWNRLKCLVFGFGPFRLGCPDKKEKDGSSGGGRVHGMIAIIEESGESGQLDDEQMVASLEKEVVEEEEEEQQQQQQSEESDGDNENAPAGDVQINGQLNETSTNEEGKTQTNIAQLDAEGH</sequence>
<evidence type="ECO:0000256" key="2">
    <source>
        <dbReference type="SAM" id="SignalP"/>
    </source>
</evidence>
<keyword evidence="3" id="KW-1185">Reference proteome</keyword>
<name>A0A183C4L2_GLOPA</name>
<proteinExistence type="predicted"/>
<dbReference type="WBParaSite" id="GPLIN_000780600">
    <property type="protein sequence ID" value="GPLIN_000780600"/>
    <property type="gene ID" value="GPLIN_000780600"/>
</dbReference>
<reference evidence="3" key="1">
    <citation type="submission" date="2013-12" db="EMBL/GenBank/DDBJ databases">
        <authorList>
            <person name="Aslett M."/>
        </authorList>
    </citation>
    <scope>NUCLEOTIDE SEQUENCE [LARGE SCALE GENOMIC DNA]</scope>
    <source>
        <strain evidence="3">Lindley</strain>
    </source>
</reference>
<evidence type="ECO:0000313" key="3">
    <source>
        <dbReference type="Proteomes" id="UP000050741"/>
    </source>
</evidence>
<dbReference type="Proteomes" id="UP000050741">
    <property type="component" value="Unassembled WGS sequence"/>
</dbReference>
<feature type="compositionally biased region" description="Polar residues" evidence="1">
    <location>
        <begin position="195"/>
        <end position="215"/>
    </location>
</feature>